<organism evidence="5 6">
    <name type="scientific">Naegleria fowleri</name>
    <name type="common">Brain eating amoeba</name>
    <dbReference type="NCBI Taxonomy" id="5763"/>
    <lineage>
        <taxon>Eukaryota</taxon>
        <taxon>Discoba</taxon>
        <taxon>Heterolobosea</taxon>
        <taxon>Tetramitia</taxon>
        <taxon>Eutetramitia</taxon>
        <taxon>Vahlkampfiidae</taxon>
        <taxon>Naegleria</taxon>
    </lineage>
</organism>
<comment type="caution">
    <text evidence="5">The sequence shown here is derived from an EMBL/GenBank/DDBJ whole genome shotgun (WGS) entry which is preliminary data.</text>
</comment>
<evidence type="ECO:0000256" key="4">
    <source>
        <dbReference type="SAM" id="MobiDB-lite"/>
    </source>
</evidence>
<dbReference type="Pfam" id="PF04098">
    <property type="entry name" value="Rad52_Rad22"/>
    <property type="match status" value="1"/>
</dbReference>
<comment type="similarity">
    <text evidence="1">Belongs to the RAD52 family.</text>
</comment>
<dbReference type="VEuPathDB" id="AmoebaDB:FDP41_010548"/>
<evidence type="ECO:0000256" key="3">
    <source>
        <dbReference type="ARBA" id="ARBA00023204"/>
    </source>
</evidence>
<reference evidence="5 6" key="1">
    <citation type="journal article" date="2019" name="Sci. Rep.">
        <title>Nanopore sequencing improves the draft genome of the human pathogenic amoeba Naegleria fowleri.</title>
        <authorList>
            <person name="Liechti N."/>
            <person name="Schurch N."/>
            <person name="Bruggmann R."/>
            <person name="Wittwer M."/>
        </authorList>
    </citation>
    <scope>NUCLEOTIDE SEQUENCE [LARGE SCALE GENOMIC DNA]</scope>
    <source>
        <strain evidence="5 6">ATCC 30894</strain>
    </source>
</reference>
<dbReference type="InterPro" id="IPR041247">
    <property type="entry name" value="Rad52_fam"/>
</dbReference>
<proteinExistence type="inferred from homology"/>
<feature type="region of interest" description="Disordered" evidence="4">
    <location>
        <begin position="1"/>
        <end position="25"/>
    </location>
</feature>
<feature type="compositionally biased region" description="Low complexity" evidence="4">
    <location>
        <begin position="131"/>
        <end position="142"/>
    </location>
</feature>
<gene>
    <name evidence="5" type="ORF">FDP41_010548</name>
</gene>
<keyword evidence="2" id="KW-0227">DNA damage</keyword>
<feature type="compositionally biased region" description="Polar residues" evidence="4">
    <location>
        <begin position="1"/>
        <end position="13"/>
    </location>
</feature>
<feature type="region of interest" description="Disordered" evidence="4">
    <location>
        <begin position="122"/>
        <end position="148"/>
    </location>
</feature>
<dbReference type="OMA" id="SHEQLGY"/>
<dbReference type="OrthoDB" id="10256087at2759"/>
<dbReference type="VEuPathDB" id="AmoebaDB:NfTy_012950"/>
<evidence type="ECO:0000256" key="1">
    <source>
        <dbReference type="ARBA" id="ARBA00006638"/>
    </source>
</evidence>
<sequence length="148" mass="16856">MESNFMGGSSDDLQTPFEKHQQNLKSESDMYRHFERYNLELVIKDINVDFVDEEEIKSEQASMIVFTAGVSVIAKLVYDSYNSHEQLGYGTAKSDSRGKAILEAKRKAIEDASIRCSKMFGDIHSGHTQSKKQQQLQKQQSSTVNKQR</sequence>
<accession>A0A6A5BZA5</accession>
<evidence type="ECO:0000313" key="5">
    <source>
        <dbReference type="EMBL" id="KAF0983483.1"/>
    </source>
</evidence>
<evidence type="ECO:0000256" key="2">
    <source>
        <dbReference type="ARBA" id="ARBA00022763"/>
    </source>
</evidence>
<dbReference type="RefSeq" id="XP_044568196.1">
    <property type="nucleotide sequence ID" value="XM_044700858.1"/>
</dbReference>
<evidence type="ECO:0000313" key="6">
    <source>
        <dbReference type="Proteomes" id="UP000444721"/>
    </source>
</evidence>
<keyword evidence="3" id="KW-0234">DNA repair</keyword>
<dbReference type="EMBL" id="VFQX01000006">
    <property type="protein sequence ID" value="KAF0983483.1"/>
    <property type="molecule type" value="Genomic_DNA"/>
</dbReference>
<dbReference type="VEuPathDB" id="AmoebaDB:NF0107080"/>
<dbReference type="GO" id="GO:0006302">
    <property type="term" value="P:double-strand break repair"/>
    <property type="evidence" value="ECO:0007669"/>
    <property type="project" value="UniProtKB-ARBA"/>
</dbReference>
<dbReference type="Proteomes" id="UP000444721">
    <property type="component" value="Unassembled WGS sequence"/>
</dbReference>
<name>A0A6A5BZA5_NAEFO</name>
<dbReference type="AlphaFoldDB" id="A0A6A5BZA5"/>
<dbReference type="InterPro" id="IPR042525">
    <property type="entry name" value="Rad52_Rad59_Rad22_sf"/>
</dbReference>
<keyword evidence="6" id="KW-1185">Reference proteome</keyword>
<protein>
    <submittedName>
        <fullName evidence="5">Uncharacterized protein</fullName>
    </submittedName>
</protein>
<dbReference type="Gene3D" id="3.30.390.80">
    <property type="entry name" value="DNA repair protein Rad52/59/22"/>
    <property type="match status" value="1"/>
</dbReference>
<dbReference type="SUPFAM" id="SSF54768">
    <property type="entry name" value="dsRNA-binding domain-like"/>
    <property type="match status" value="1"/>
</dbReference>
<dbReference type="GO" id="GO:0006310">
    <property type="term" value="P:DNA recombination"/>
    <property type="evidence" value="ECO:0007669"/>
    <property type="project" value="UniProtKB-ARBA"/>
</dbReference>
<dbReference type="GeneID" id="68117763"/>